<evidence type="ECO:0000313" key="3">
    <source>
        <dbReference type="Proteomes" id="UP001516400"/>
    </source>
</evidence>
<dbReference type="Proteomes" id="UP001516400">
    <property type="component" value="Unassembled WGS sequence"/>
</dbReference>
<feature type="compositionally biased region" description="Polar residues" evidence="1">
    <location>
        <begin position="158"/>
        <end position="171"/>
    </location>
</feature>
<protein>
    <recommendedName>
        <fullName evidence="4">HTH psq-type domain-containing protein</fullName>
    </recommendedName>
</protein>
<evidence type="ECO:0008006" key="4">
    <source>
        <dbReference type="Google" id="ProtNLM"/>
    </source>
</evidence>
<evidence type="ECO:0000256" key="1">
    <source>
        <dbReference type="SAM" id="MobiDB-lite"/>
    </source>
</evidence>
<reference evidence="2 3" key="1">
    <citation type="journal article" date="2021" name="BMC Biol.">
        <title>Horizontally acquired antibacterial genes associated with adaptive radiation of ladybird beetles.</title>
        <authorList>
            <person name="Li H.S."/>
            <person name="Tang X.F."/>
            <person name="Huang Y.H."/>
            <person name="Xu Z.Y."/>
            <person name="Chen M.L."/>
            <person name="Du X.Y."/>
            <person name="Qiu B.Y."/>
            <person name="Chen P.T."/>
            <person name="Zhang W."/>
            <person name="Slipinski A."/>
            <person name="Escalona H.E."/>
            <person name="Waterhouse R.M."/>
            <person name="Zwick A."/>
            <person name="Pang H."/>
        </authorList>
    </citation>
    <scope>NUCLEOTIDE SEQUENCE [LARGE SCALE GENOMIC DNA]</scope>
    <source>
        <strain evidence="2">SYSU2018</strain>
    </source>
</reference>
<evidence type="ECO:0000313" key="2">
    <source>
        <dbReference type="EMBL" id="KAL3289911.1"/>
    </source>
</evidence>
<keyword evidence="3" id="KW-1185">Reference proteome</keyword>
<dbReference type="EMBL" id="JABFTP020000186">
    <property type="protein sequence ID" value="KAL3289911.1"/>
    <property type="molecule type" value="Genomic_DNA"/>
</dbReference>
<accession>A0ABD2PGV4</accession>
<gene>
    <name evidence="2" type="ORF">HHI36_023296</name>
</gene>
<feature type="region of interest" description="Disordered" evidence="1">
    <location>
        <begin position="148"/>
        <end position="171"/>
    </location>
</feature>
<sequence>MKAVSNGEKIAVAAKSFGVPRVTLYNKVPEKTPINCTLEPNTVLSKERKEILVRCLSALVDNGADFEPALQTTTLNLSRSGSPQNQDKESQNALIPEENHTDLETACRSDLQFHSAMSPRTIEVVNNYDVTEDEMVAIPDPIQHSNIDPAIPSKHYTKSNSCSKSLTNKHPTTNHNIFEIVSASKNTQ</sequence>
<dbReference type="AlphaFoldDB" id="A0ABD2PGV4"/>
<comment type="caution">
    <text evidence="2">The sequence shown here is derived from an EMBL/GenBank/DDBJ whole genome shotgun (WGS) entry which is preliminary data.</text>
</comment>
<organism evidence="2 3">
    <name type="scientific">Cryptolaemus montrouzieri</name>
    <dbReference type="NCBI Taxonomy" id="559131"/>
    <lineage>
        <taxon>Eukaryota</taxon>
        <taxon>Metazoa</taxon>
        <taxon>Ecdysozoa</taxon>
        <taxon>Arthropoda</taxon>
        <taxon>Hexapoda</taxon>
        <taxon>Insecta</taxon>
        <taxon>Pterygota</taxon>
        <taxon>Neoptera</taxon>
        <taxon>Endopterygota</taxon>
        <taxon>Coleoptera</taxon>
        <taxon>Polyphaga</taxon>
        <taxon>Cucujiformia</taxon>
        <taxon>Coccinelloidea</taxon>
        <taxon>Coccinellidae</taxon>
        <taxon>Scymninae</taxon>
        <taxon>Scymnini</taxon>
        <taxon>Cryptolaemus</taxon>
    </lineage>
</organism>
<name>A0ABD2PGV4_9CUCU</name>
<proteinExistence type="predicted"/>